<keyword evidence="3" id="KW-1185">Reference proteome</keyword>
<evidence type="ECO:0000313" key="2">
    <source>
        <dbReference type="EMBL" id="SPX60988.1"/>
    </source>
</evidence>
<dbReference type="Proteomes" id="UP000251942">
    <property type="component" value="Unassembled WGS sequence"/>
</dbReference>
<dbReference type="EMBL" id="UASS01000014">
    <property type="protein sequence ID" value="SPX60988.1"/>
    <property type="molecule type" value="Genomic_DNA"/>
</dbReference>
<evidence type="ECO:0000313" key="4">
    <source>
        <dbReference type="Proteomes" id="UP000251942"/>
    </source>
</evidence>
<sequence length="80" mass="9315">MSAFWVANAKKKPVPQQNTFTIVKKLFPATWTEVSLDLPAKEDEFQKILVSFNPKTINFEGDYKKIEQNLEMLKLLQSIR</sequence>
<evidence type="ECO:0000313" key="1">
    <source>
        <dbReference type="EMBL" id="KTC96210.1"/>
    </source>
</evidence>
<dbReference type="PATRIC" id="fig|453.4.peg.2199"/>
<dbReference type="RefSeq" id="WP_058446413.1">
    <property type="nucleotide sequence ID" value="NZ_CAAAHT010000011.1"/>
</dbReference>
<accession>A0A0W0TKR3</accession>
<protein>
    <submittedName>
        <fullName evidence="1">Uncharacterized protein</fullName>
    </submittedName>
</protein>
<reference evidence="1 3" key="1">
    <citation type="submission" date="2015-11" db="EMBL/GenBank/DDBJ databases">
        <title>Genomic analysis of 38 Legionella species identifies large and diverse effector repertoires.</title>
        <authorList>
            <person name="Burstein D."/>
            <person name="Amaro F."/>
            <person name="Zusman T."/>
            <person name="Lifshitz Z."/>
            <person name="Cohen O."/>
            <person name="Gilbert J.A."/>
            <person name="Pupko T."/>
            <person name="Shuman H.A."/>
            <person name="Segal G."/>
        </authorList>
    </citation>
    <scope>NUCLEOTIDE SEQUENCE [LARGE SCALE GENOMIC DNA]</scope>
    <source>
        <strain evidence="1 3">WO-44C</strain>
    </source>
</reference>
<name>A0A0W0TKR3_9GAMM</name>
<dbReference type="AlphaFoldDB" id="A0A0W0TKR3"/>
<proteinExistence type="predicted"/>
<dbReference type="Proteomes" id="UP000054698">
    <property type="component" value="Unassembled WGS sequence"/>
</dbReference>
<evidence type="ECO:0000313" key="3">
    <source>
        <dbReference type="Proteomes" id="UP000054698"/>
    </source>
</evidence>
<gene>
    <name evidence="1" type="ORF">Lfee_2008</name>
    <name evidence="2" type="ORF">NCTC12022_01726</name>
</gene>
<reference evidence="2 4" key="2">
    <citation type="submission" date="2018-06" db="EMBL/GenBank/DDBJ databases">
        <authorList>
            <consortium name="Pathogen Informatics"/>
            <person name="Doyle S."/>
        </authorList>
    </citation>
    <scope>NUCLEOTIDE SEQUENCE [LARGE SCALE GENOMIC DNA]</scope>
    <source>
        <strain evidence="2 4">NCTC12022</strain>
    </source>
</reference>
<organism evidence="1 3">
    <name type="scientific">Legionella feeleii</name>
    <dbReference type="NCBI Taxonomy" id="453"/>
    <lineage>
        <taxon>Bacteria</taxon>
        <taxon>Pseudomonadati</taxon>
        <taxon>Pseudomonadota</taxon>
        <taxon>Gammaproteobacteria</taxon>
        <taxon>Legionellales</taxon>
        <taxon>Legionellaceae</taxon>
        <taxon>Legionella</taxon>
    </lineage>
</organism>
<dbReference type="EMBL" id="LNYB01000081">
    <property type="protein sequence ID" value="KTC96210.1"/>
    <property type="molecule type" value="Genomic_DNA"/>
</dbReference>